<sequence>MLDKALQWFFFAFYLFKNEKGMLNEGSGIHLKVQEYAK</sequence>
<proteinExistence type="predicted"/>
<dbReference type="GO" id="GO:0016714">
    <property type="term" value="F:oxidoreductase activity, acting on paired donors, with incorporation or reduction of molecular oxygen, reduced pteridine as one donor, and incorporation of one atom of oxygen"/>
    <property type="evidence" value="ECO:0007669"/>
    <property type="project" value="InterPro"/>
</dbReference>
<keyword evidence="3" id="KW-1185">Reference proteome</keyword>
<dbReference type="STRING" id="1086011.HJ01_02996"/>
<feature type="domain" description="Biopterin-dependent aromatic amino acid hydroxylase family profile" evidence="1">
    <location>
        <begin position="1"/>
        <end position="38"/>
    </location>
</feature>
<accession>H7FUX9</accession>
<reference evidence="2 3" key="1">
    <citation type="journal article" date="2014" name="Acta Crystallogr. D">
        <title>Structure-based characterization and antifreeze properties of a hyperactive ice-binding protein from the Antarctic bacterium Flavobacterium frigoris PS1.</title>
        <authorList>
            <person name="Do H."/>
            <person name="Kim S.J."/>
            <person name="Kim H.J."/>
            <person name="Lee J.H."/>
        </authorList>
    </citation>
    <scope>NUCLEOTIDE SEQUENCE [LARGE SCALE GENOMIC DNA]</scope>
    <source>
        <strain evidence="2 3">PS1</strain>
    </source>
</reference>
<protein>
    <recommendedName>
        <fullName evidence="1">Biopterin-dependent aromatic amino acid hydroxylase family profile domain-containing protein</fullName>
    </recommendedName>
</protein>
<dbReference type="EMBL" id="AHKF01000022">
    <property type="protein sequence ID" value="EIA07630.1"/>
    <property type="molecule type" value="Genomic_DNA"/>
</dbReference>
<dbReference type="InterPro" id="IPR019774">
    <property type="entry name" value="Aromatic-AA_hydroxylase_C"/>
</dbReference>
<dbReference type="PROSITE" id="PS51410">
    <property type="entry name" value="BH4_AAA_HYDROXYL_2"/>
    <property type="match status" value="1"/>
</dbReference>
<organism evidence="2 3">
    <name type="scientific">Flavobacterium frigoris (strain PS1)</name>
    <dbReference type="NCBI Taxonomy" id="1086011"/>
    <lineage>
        <taxon>Bacteria</taxon>
        <taxon>Pseudomonadati</taxon>
        <taxon>Bacteroidota</taxon>
        <taxon>Flavobacteriia</taxon>
        <taxon>Flavobacteriales</taxon>
        <taxon>Flavobacteriaceae</taxon>
        <taxon>Flavobacterium</taxon>
    </lineage>
</organism>
<evidence type="ECO:0000259" key="1">
    <source>
        <dbReference type="PROSITE" id="PS51410"/>
    </source>
</evidence>
<dbReference type="Proteomes" id="UP000005566">
    <property type="component" value="Unassembled WGS sequence"/>
</dbReference>
<name>H7FUX9_FLAFP</name>
<gene>
    <name evidence="2" type="ORF">HJ01_02996</name>
</gene>
<evidence type="ECO:0000313" key="3">
    <source>
        <dbReference type="Proteomes" id="UP000005566"/>
    </source>
</evidence>
<dbReference type="AlphaFoldDB" id="H7FUX9"/>
<evidence type="ECO:0000313" key="2">
    <source>
        <dbReference type="EMBL" id="EIA07630.1"/>
    </source>
</evidence>
<dbReference type="PATRIC" id="fig|1086011.3.peg.2935"/>
<comment type="caution">
    <text evidence="2">The sequence shown here is derived from an EMBL/GenBank/DDBJ whole genome shotgun (WGS) entry which is preliminary data.</text>
</comment>